<dbReference type="InterPro" id="IPR013320">
    <property type="entry name" value="ConA-like_dom_sf"/>
</dbReference>
<dbReference type="CDD" id="cd06263">
    <property type="entry name" value="MAM"/>
    <property type="match status" value="2"/>
</dbReference>
<accession>A0A553P147</accession>
<dbReference type="OrthoDB" id="10020495at2759"/>
<dbReference type="Gene3D" id="2.60.120.200">
    <property type="match status" value="4"/>
</dbReference>
<dbReference type="Pfam" id="PF00629">
    <property type="entry name" value="MAM"/>
    <property type="match status" value="4"/>
</dbReference>
<dbReference type="GO" id="GO:0016020">
    <property type="term" value="C:membrane"/>
    <property type="evidence" value="ECO:0007669"/>
    <property type="project" value="InterPro"/>
</dbReference>
<evidence type="ECO:0000256" key="1">
    <source>
        <dbReference type="ARBA" id="ARBA00022737"/>
    </source>
</evidence>
<proteinExistence type="predicted"/>
<dbReference type="AlphaFoldDB" id="A0A553P147"/>
<dbReference type="PROSITE" id="PS50060">
    <property type="entry name" value="MAM_2"/>
    <property type="match status" value="3"/>
</dbReference>
<name>A0A553P147_9TELE</name>
<keyword evidence="5" id="KW-1185">Reference proteome</keyword>
<sequence>MLFFCLLVVMVRVTEESLPGSCRFQESLCDYISDPGFASWTLIHSGHFITVQEQQGKAVLLGPDVEQQQYWSCFRMVYRVIGNASLQVQKRIDGESFDQMLWTAQGPTDGQKIISIDLQSSKQMFKIVIEASLGKENGSTCDFEDAHLCGYTNQWNRFMNWAVGRSYDYSLKNQTGQFMYVDSTEAKGFHEVARLVSPMMTLPMSGCLSFQYQQYQTGEHLFSLFSRDQSGQYQELWRADSPESNDVDWSPEDKVWMPAQVELKAPYPVELVFEVAFNGPHGGFVVLDDISFSAEFCDAGTEPTFDPSIANCDFESGFCQYVQLLDSPLWKRVSVRPNIYSYGDHTTGEGSFLQANSRFSLQGGYVSHLLGPSMAGNQKYCLKFFYSLQGLSATHQDFSVCLKYSDNAKLEQIWSQSERIKNVWIAVELSIDVQKTAQVNFISICKNIWSCGSVGLDDIKVTLGDCSLLASSLPPESHCNFEVGLCGFTQDKDGDSADWIMARGPTPTSYTGPRGDHTTGMGHYLHIEASAMLPSHTARLLSRLLRGTRETQCLVFYYHMYGSGIGQLRVLLQNGQEEDKVLWMSHGEHGISWIRASINYQCDQHYQVVFEATRGASVRGDIAIDDVIFKRGPCSNIYGSAHQISGNNNDIQSIHFK</sequence>
<keyword evidence="2" id="KW-0732">Signal</keyword>
<feature type="domain" description="MAM" evidence="3">
    <location>
        <begin position="310"/>
        <end position="468"/>
    </location>
</feature>
<dbReference type="FunFam" id="2.60.120.200:FF:000128">
    <property type="entry name" value="enteropeptidase isoform X2"/>
    <property type="match status" value="1"/>
</dbReference>
<reference evidence="4 5" key="1">
    <citation type="journal article" date="2019" name="Sci. Data">
        <title>Hybrid genome assembly and annotation of Danionella translucida.</title>
        <authorList>
            <person name="Kadobianskyi M."/>
            <person name="Schulze L."/>
            <person name="Schuelke M."/>
            <person name="Judkewitz B."/>
        </authorList>
    </citation>
    <scope>NUCLEOTIDE SEQUENCE [LARGE SCALE GENOMIC DNA]</scope>
    <source>
        <strain evidence="4 5">Bolton</strain>
    </source>
</reference>
<dbReference type="EMBL" id="SRMA01026754">
    <property type="protein sequence ID" value="TRY71407.1"/>
    <property type="molecule type" value="Genomic_DNA"/>
</dbReference>
<feature type="domain" description="MAM" evidence="3">
    <location>
        <begin position="477"/>
        <end position="636"/>
    </location>
</feature>
<dbReference type="SMART" id="SM00137">
    <property type="entry name" value="MAM"/>
    <property type="match status" value="3"/>
</dbReference>
<gene>
    <name evidence="4" type="ORF">DNTS_013705</name>
</gene>
<evidence type="ECO:0000259" key="3">
    <source>
        <dbReference type="PROSITE" id="PS50060"/>
    </source>
</evidence>
<evidence type="ECO:0000256" key="2">
    <source>
        <dbReference type="SAM" id="SignalP"/>
    </source>
</evidence>
<dbReference type="Proteomes" id="UP000316079">
    <property type="component" value="Unassembled WGS sequence"/>
</dbReference>
<evidence type="ECO:0000313" key="5">
    <source>
        <dbReference type="Proteomes" id="UP000316079"/>
    </source>
</evidence>
<protein>
    <recommendedName>
        <fullName evidence="3">MAM domain-containing protein</fullName>
    </recommendedName>
</protein>
<keyword evidence="1" id="KW-0677">Repeat</keyword>
<dbReference type="PANTHER" id="PTHR23282:SF101">
    <property type="entry name" value="MAM DOMAIN-CONTAINING PROTEIN"/>
    <property type="match status" value="1"/>
</dbReference>
<dbReference type="PROSITE" id="PS00740">
    <property type="entry name" value="MAM_1"/>
    <property type="match status" value="2"/>
</dbReference>
<feature type="signal peptide" evidence="2">
    <location>
        <begin position="1"/>
        <end position="16"/>
    </location>
</feature>
<dbReference type="STRING" id="623744.A0A553P147"/>
<dbReference type="SUPFAM" id="SSF49899">
    <property type="entry name" value="Concanavalin A-like lectins/glucanases"/>
    <property type="match status" value="4"/>
</dbReference>
<feature type="chain" id="PRO_5022186548" description="MAM domain-containing protein" evidence="2">
    <location>
        <begin position="17"/>
        <end position="657"/>
    </location>
</feature>
<evidence type="ECO:0000313" key="4">
    <source>
        <dbReference type="EMBL" id="TRY71407.1"/>
    </source>
</evidence>
<dbReference type="InterPro" id="IPR051560">
    <property type="entry name" value="MAM_domain-containing"/>
</dbReference>
<dbReference type="PANTHER" id="PTHR23282">
    <property type="entry name" value="APICAL ENDOSOMAL GLYCOPROTEIN PRECURSOR"/>
    <property type="match status" value="1"/>
</dbReference>
<comment type="caution">
    <text evidence="4">The sequence shown here is derived from an EMBL/GenBank/DDBJ whole genome shotgun (WGS) entry which is preliminary data.</text>
</comment>
<dbReference type="PRINTS" id="PR00020">
    <property type="entry name" value="MAMDOMAIN"/>
</dbReference>
<organism evidence="4 5">
    <name type="scientific">Danionella cerebrum</name>
    <dbReference type="NCBI Taxonomy" id="2873325"/>
    <lineage>
        <taxon>Eukaryota</taxon>
        <taxon>Metazoa</taxon>
        <taxon>Chordata</taxon>
        <taxon>Craniata</taxon>
        <taxon>Vertebrata</taxon>
        <taxon>Euteleostomi</taxon>
        <taxon>Actinopterygii</taxon>
        <taxon>Neopterygii</taxon>
        <taxon>Teleostei</taxon>
        <taxon>Ostariophysi</taxon>
        <taxon>Cypriniformes</taxon>
        <taxon>Danionidae</taxon>
        <taxon>Danioninae</taxon>
        <taxon>Danionella</taxon>
    </lineage>
</organism>
<feature type="domain" description="MAM" evidence="3">
    <location>
        <begin position="139"/>
        <end position="299"/>
    </location>
</feature>
<dbReference type="InterPro" id="IPR000998">
    <property type="entry name" value="MAM_dom"/>
</dbReference>